<comment type="caution">
    <text evidence="1">The sequence shown here is derived from an EMBL/GenBank/DDBJ whole genome shotgun (WGS) entry which is preliminary data.</text>
</comment>
<dbReference type="PATRIC" id="fig|1095749.3.peg.20"/>
<sequence>MDKLKITEAFISELVKDKARMDFIQEHKIEIILERDTGEFQLCRHDNGIIIDLTYDTSLRDGIDRMIEYFKRNG</sequence>
<organism evidence="1 2">
    <name type="scientific">Pasteurella bettyae CCUG 2042</name>
    <dbReference type="NCBI Taxonomy" id="1095749"/>
    <lineage>
        <taxon>Bacteria</taxon>
        <taxon>Pseudomonadati</taxon>
        <taxon>Pseudomonadota</taxon>
        <taxon>Gammaproteobacteria</taxon>
        <taxon>Pasteurellales</taxon>
        <taxon>Pasteurellaceae</taxon>
        <taxon>Pasteurella</taxon>
    </lineage>
</organism>
<gene>
    <name evidence="1" type="ORF">HMPREF1052_2056</name>
</gene>
<keyword evidence="2" id="KW-1185">Reference proteome</keyword>
<proteinExistence type="predicted"/>
<dbReference type="AlphaFoldDB" id="I3DKB9"/>
<reference evidence="1 2" key="1">
    <citation type="submission" date="2012-03" db="EMBL/GenBank/DDBJ databases">
        <authorList>
            <person name="Harkins D.M."/>
            <person name="Madupu R."/>
            <person name="Durkin A.S."/>
            <person name="Torralba M."/>
            <person name="Methe B."/>
            <person name="Sutton G.G."/>
            <person name="Nelson K.E."/>
        </authorList>
    </citation>
    <scope>NUCLEOTIDE SEQUENCE [LARGE SCALE GENOMIC DNA]</scope>
    <source>
        <strain evidence="1 2">CCUG 2042</strain>
    </source>
</reference>
<evidence type="ECO:0000313" key="1">
    <source>
        <dbReference type="EMBL" id="EIJ72162.1"/>
    </source>
</evidence>
<name>I3DKB9_9PAST</name>
<dbReference type="RefSeq" id="WP_005758336.1">
    <property type="nucleotide sequence ID" value="NZ_AJSX01000003.1"/>
</dbReference>
<accession>I3DKB9</accession>
<dbReference type="EMBL" id="AJSX01000003">
    <property type="protein sequence ID" value="EIJ72162.1"/>
    <property type="molecule type" value="Genomic_DNA"/>
</dbReference>
<protein>
    <submittedName>
        <fullName evidence="1">Uncharacterized protein</fullName>
    </submittedName>
</protein>
<evidence type="ECO:0000313" key="2">
    <source>
        <dbReference type="Proteomes" id="UP000006457"/>
    </source>
</evidence>
<dbReference type="Proteomes" id="UP000006457">
    <property type="component" value="Unassembled WGS sequence"/>
</dbReference>